<evidence type="ECO:0000256" key="1">
    <source>
        <dbReference type="ARBA" id="ARBA00022676"/>
    </source>
</evidence>
<reference evidence="5 6" key="1">
    <citation type="submission" date="2021-03" db="EMBL/GenBank/DDBJ databases">
        <title>Antimicrobial resistance genes in bacteria isolated from Japanese honey, and their potential for conferring macrolide and lincosamide resistance in the American foulbrood pathogen Paenibacillus larvae.</title>
        <authorList>
            <person name="Okamoto M."/>
            <person name="Kumagai M."/>
            <person name="Kanamori H."/>
            <person name="Takamatsu D."/>
        </authorList>
    </citation>
    <scope>NUCLEOTIDE SEQUENCE [LARGE SCALE GENOMIC DNA]</scope>
    <source>
        <strain evidence="5 6">J41TS12</strain>
    </source>
</reference>
<dbReference type="GO" id="GO:0016757">
    <property type="term" value="F:glycosyltransferase activity"/>
    <property type="evidence" value="ECO:0007669"/>
    <property type="project" value="UniProtKB-KW"/>
</dbReference>
<dbReference type="RefSeq" id="WP_212939952.1">
    <property type="nucleotide sequence ID" value="NZ_BORR01000008.1"/>
</dbReference>
<name>A0A919XR36_9BACL</name>
<accession>A0A919XR36</accession>
<dbReference type="InterPro" id="IPR011013">
    <property type="entry name" value="Gal_mutarotase_sf_dom"/>
</dbReference>
<dbReference type="InterPro" id="IPR008928">
    <property type="entry name" value="6-hairpin_glycosidase_sf"/>
</dbReference>
<dbReference type="GO" id="GO:0030246">
    <property type="term" value="F:carbohydrate binding"/>
    <property type="evidence" value="ECO:0007669"/>
    <property type="project" value="InterPro"/>
</dbReference>
<evidence type="ECO:0000313" key="6">
    <source>
        <dbReference type="Proteomes" id="UP000681162"/>
    </source>
</evidence>
<dbReference type="Gene3D" id="2.70.98.40">
    <property type="entry name" value="Glycoside hydrolase, family 65, N-terminal domain"/>
    <property type="match status" value="1"/>
</dbReference>
<keyword evidence="6" id="KW-1185">Reference proteome</keyword>
<dbReference type="InterPro" id="IPR033432">
    <property type="entry name" value="GH94_catalytic"/>
</dbReference>
<dbReference type="Proteomes" id="UP000681162">
    <property type="component" value="Unassembled WGS sequence"/>
</dbReference>
<dbReference type="SUPFAM" id="SSF48208">
    <property type="entry name" value="Six-hairpin glycosidases"/>
    <property type="match status" value="1"/>
</dbReference>
<dbReference type="Gene3D" id="2.60.420.10">
    <property type="entry name" value="Maltose phosphorylase, domain 3"/>
    <property type="match status" value="1"/>
</dbReference>
<evidence type="ECO:0000256" key="2">
    <source>
        <dbReference type="ARBA" id="ARBA00022679"/>
    </source>
</evidence>
<dbReference type="InterPro" id="IPR012341">
    <property type="entry name" value="6hp_glycosidase-like_sf"/>
</dbReference>
<dbReference type="GO" id="GO:0005975">
    <property type="term" value="P:carbohydrate metabolic process"/>
    <property type="evidence" value="ECO:0007669"/>
    <property type="project" value="InterPro"/>
</dbReference>
<dbReference type="InterPro" id="IPR010383">
    <property type="entry name" value="Glyco_hydrolase_94_b-supersand"/>
</dbReference>
<dbReference type="PANTHER" id="PTHR37469">
    <property type="entry name" value="CELLOBIONIC ACID PHOSPHORYLASE-RELATED"/>
    <property type="match status" value="1"/>
</dbReference>
<protein>
    <submittedName>
        <fullName evidence="5">Glycosyl transferase</fullName>
    </submittedName>
</protein>
<feature type="domain" description="Glycosyl hydrolase 94 catalytic" evidence="4">
    <location>
        <begin position="463"/>
        <end position="902"/>
    </location>
</feature>
<comment type="caution">
    <text evidence="5">The sequence shown here is derived from an EMBL/GenBank/DDBJ whole genome shotgun (WGS) entry which is preliminary data.</text>
</comment>
<dbReference type="PANTHER" id="PTHR37469:SF2">
    <property type="entry name" value="CELLOBIONIC ACID PHOSPHORYLASE"/>
    <property type="match status" value="1"/>
</dbReference>
<dbReference type="Pfam" id="PF17167">
    <property type="entry name" value="Glyco_hydro_94"/>
    <property type="match status" value="1"/>
</dbReference>
<dbReference type="InterPro" id="IPR037018">
    <property type="entry name" value="GH65_N"/>
</dbReference>
<keyword evidence="1" id="KW-0328">Glycosyltransferase</keyword>
<feature type="domain" description="Glycosyl hydrolase 94 supersandwich" evidence="3">
    <location>
        <begin position="169"/>
        <end position="420"/>
    </location>
</feature>
<dbReference type="AlphaFoldDB" id="A0A919XR36"/>
<dbReference type="Pfam" id="PF06165">
    <property type="entry name" value="GH94_b-supersand"/>
    <property type="match status" value="1"/>
</dbReference>
<evidence type="ECO:0000259" key="3">
    <source>
        <dbReference type="Pfam" id="PF06165"/>
    </source>
</evidence>
<proteinExistence type="predicted"/>
<evidence type="ECO:0000313" key="5">
    <source>
        <dbReference type="EMBL" id="GIO37716.1"/>
    </source>
</evidence>
<gene>
    <name evidence="5" type="ORF">J41TS12_25770</name>
</gene>
<organism evidence="5 6">
    <name type="scientific">Paenibacillus antibioticophila</name>
    <dbReference type="NCBI Taxonomy" id="1274374"/>
    <lineage>
        <taxon>Bacteria</taxon>
        <taxon>Bacillati</taxon>
        <taxon>Bacillota</taxon>
        <taxon>Bacilli</taxon>
        <taxon>Bacillales</taxon>
        <taxon>Paenibacillaceae</taxon>
        <taxon>Paenibacillus</taxon>
    </lineage>
</organism>
<dbReference type="EMBL" id="BORR01000008">
    <property type="protein sequence ID" value="GIO37716.1"/>
    <property type="molecule type" value="Genomic_DNA"/>
</dbReference>
<keyword evidence="2 5" id="KW-0808">Transferase</keyword>
<dbReference type="Gene3D" id="1.50.10.10">
    <property type="match status" value="1"/>
</dbReference>
<sequence>MLNKIVARDWKVSPEDKLRERYGLWLPQDQIVDAIFMDSGFETVVGVAGLPFRAPVVLELLKYGAIAGFLKETLIHHDSVLIEIRQEDLRATGWKNTAGIIGIDLPEEIARSITRVLANIGSWAGQMNEAGEHVIDLRTPSPGPHFHTNLLIGNRIGFPRPLQTTPKSVIDRLGGGSFRSHAATQVLATRWDMRQEEHGFPANRQFYLIEEDRQIFYSADPKDENVEHAVCTHAQNYTRIEYTTRCGLKIERLIFVLPHKEGLPLATEVQQIKVTNLGGSRRTVKLVYTGMFGSANPHALFEDVLYSNIIMQTGLLLDEERAIAAITPDYYSDFSREDVRFHTMLIDRQGSVGFPKEFCANYNEFVGNGSLHNPEGIFQLSNRLSRKGPGFFALAAELELEAGEDCRVHQFTGIVSSKLHDSFHEETLQEEVYRLIEYVRTPGSVEAALLEQITFQNRYSELLRLHSEDAALNTYVNRNLPFQVFYQTFVSRSFCQTQKGYREIGFREIQDLFASMYYFLAMGMDRFVKDLLKEWGSKVFELGYAYHNFYWEGKEPGKWSDDALWLIQAVARYIHYTGDYTFLDEACEIAGTNPVRKRSIYETIQAIIRYSGKISIGKHGLPLLDLADWNDCLKLDQDSIDGITKERKYKEQLAAKGLDLGDEPFDSQYSESVMNAFLLKLAIDEMKGIAEAKGDPLYAGQLSEWSAELQGNIQEHAWKEDFFARVLFNRYEQYSYLGAKGDGLSADPSLDGTYFLNSFNWSILAESASEAQIGKMLEVLEEVLVTPYGIKLMSPADMGKIARFTATGEYFPGDRENGAVFKHASMMAVSAMIKAAKSVDQADLAVRLSKLAYWMMDLTLPYKTMEDPYVTCGNPRFCTQYNNSETGENIGPILSGTSTWLTLSLMSALGIEFTGKGLVLDPILRENDTKMIYDLRIGEASYRIEITKPAGFYRMKDSEFVLELDGEVLTDNALPLERSKGTHLVKLQLR</sequence>
<evidence type="ECO:0000259" key="4">
    <source>
        <dbReference type="Pfam" id="PF17167"/>
    </source>
</evidence>
<dbReference type="InterPro" id="IPR052047">
    <property type="entry name" value="GH94_Enzymes"/>
</dbReference>
<dbReference type="SUPFAM" id="SSF74650">
    <property type="entry name" value="Galactose mutarotase-like"/>
    <property type="match status" value="1"/>
</dbReference>